<evidence type="ECO:0000313" key="3">
    <source>
        <dbReference type="Proteomes" id="UP000823399"/>
    </source>
</evidence>
<dbReference type="AlphaFoldDB" id="A0A9P7FBE9"/>
<dbReference type="GeneID" id="64698719"/>
<proteinExistence type="predicted"/>
<organism evidence="2 3">
    <name type="scientific">Suillus discolor</name>
    <dbReference type="NCBI Taxonomy" id="1912936"/>
    <lineage>
        <taxon>Eukaryota</taxon>
        <taxon>Fungi</taxon>
        <taxon>Dikarya</taxon>
        <taxon>Basidiomycota</taxon>
        <taxon>Agaricomycotina</taxon>
        <taxon>Agaricomycetes</taxon>
        <taxon>Agaricomycetidae</taxon>
        <taxon>Boletales</taxon>
        <taxon>Suillineae</taxon>
        <taxon>Suillaceae</taxon>
        <taxon>Suillus</taxon>
    </lineage>
</organism>
<dbReference type="OrthoDB" id="2681292at2759"/>
<protein>
    <submittedName>
        <fullName evidence="2">Uncharacterized protein</fullName>
    </submittedName>
</protein>
<comment type="caution">
    <text evidence="2">The sequence shown here is derived from an EMBL/GenBank/DDBJ whole genome shotgun (WGS) entry which is preliminary data.</text>
</comment>
<reference evidence="2" key="1">
    <citation type="journal article" date="2020" name="New Phytol.">
        <title>Comparative genomics reveals dynamic genome evolution in host specialist ectomycorrhizal fungi.</title>
        <authorList>
            <person name="Lofgren L.A."/>
            <person name="Nguyen N.H."/>
            <person name="Vilgalys R."/>
            <person name="Ruytinx J."/>
            <person name="Liao H.L."/>
            <person name="Branco S."/>
            <person name="Kuo A."/>
            <person name="LaButti K."/>
            <person name="Lipzen A."/>
            <person name="Andreopoulos W."/>
            <person name="Pangilinan J."/>
            <person name="Riley R."/>
            <person name="Hundley H."/>
            <person name="Na H."/>
            <person name="Barry K."/>
            <person name="Grigoriev I.V."/>
            <person name="Stajich J.E."/>
            <person name="Kennedy P.G."/>
        </authorList>
    </citation>
    <scope>NUCLEOTIDE SEQUENCE</scope>
    <source>
        <strain evidence="2">FC423</strain>
    </source>
</reference>
<feature type="region of interest" description="Disordered" evidence="1">
    <location>
        <begin position="21"/>
        <end position="56"/>
    </location>
</feature>
<name>A0A9P7FBE9_9AGAM</name>
<accession>A0A9P7FBE9</accession>
<dbReference type="RefSeq" id="XP_041295610.1">
    <property type="nucleotide sequence ID" value="XM_041436460.1"/>
</dbReference>
<gene>
    <name evidence="2" type="ORF">F5147DRAFT_682484</name>
</gene>
<evidence type="ECO:0000313" key="2">
    <source>
        <dbReference type="EMBL" id="KAG2113052.1"/>
    </source>
</evidence>
<dbReference type="EMBL" id="JABBWM010000013">
    <property type="protein sequence ID" value="KAG2113052.1"/>
    <property type="molecule type" value="Genomic_DNA"/>
</dbReference>
<feature type="compositionally biased region" description="Polar residues" evidence="1">
    <location>
        <begin position="34"/>
        <end position="46"/>
    </location>
</feature>
<sequence>MKNPRPILRDLRNTLALQATEGSRDNIEQGVPFDTSSFSVTENPSSPGRRRHHRGNDKYRVSPIALPATPHTVPSLNMPGYTLVDALACHVSNRDTSAEEEIIFSHKRSSSMIVSDSDYGNPNIDNKSFLLESKHATIHHCTKPFNPWKAPLSRRVVNQNALVFTIPPCSPTFPLSPPTASSSPISDLLSKRSGRMFRLVPAQNDRFVHVVATDPTDYRIESPPESYCLSSPTRIGFPPDMLALLQELDELASWVQDFPYPEEASGALDTLTVGSTVPVSCPHALRRLSNDQGDRFLQQPVLPDKGKSRMLTESMDDISECQFHSAIPPANTPVTRRHSVRYIYEPQGTPSFLVGSSTSPVAYPAEGYRSPPREVIVPGPSSITSLNASTPVIRACGRRSVPNVSPPPLVSPPTGLTSFKAFFKRSRSNTMSASQSNTCGREKKKFGWLKI</sequence>
<dbReference type="Proteomes" id="UP000823399">
    <property type="component" value="Unassembled WGS sequence"/>
</dbReference>
<keyword evidence="3" id="KW-1185">Reference proteome</keyword>
<evidence type="ECO:0000256" key="1">
    <source>
        <dbReference type="SAM" id="MobiDB-lite"/>
    </source>
</evidence>